<evidence type="ECO:0000313" key="1">
    <source>
        <dbReference type="EMBL" id="CAB4129644.1"/>
    </source>
</evidence>
<reference evidence="1" key="1">
    <citation type="submission" date="2020-04" db="EMBL/GenBank/DDBJ databases">
        <authorList>
            <person name="Chiriac C."/>
            <person name="Salcher M."/>
            <person name="Ghai R."/>
            <person name="Kavagutti S V."/>
        </authorList>
    </citation>
    <scope>NUCLEOTIDE SEQUENCE</scope>
</reference>
<name>A0A6J5L5F8_9CAUD</name>
<accession>A0A6J5L5F8</accession>
<dbReference type="EMBL" id="LR796235">
    <property type="protein sequence ID" value="CAB4129644.1"/>
    <property type="molecule type" value="Genomic_DNA"/>
</dbReference>
<proteinExistence type="predicted"/>
<gene>
    <name evidence="1" type="ORF">UFOVP117_53</name>
</gene>
<organism evidence="1">
    <name type="scientific">uncultured Caudovirales phage</name>
    <dbReference type="NCBI Taxonomy" id="2100421"/>
    <lineage>
        <taxon>Viruses</taxon>
        <taxon>Duplodnaviria</taxon>
        <taxon>Heunggongvirae</taxon>
        <taxon>Uroviricota</taxon>
        <taxon>Caudoviricetes</taxon>
        <taxon>Peduoviridae</taxon>
        <taxon>Maltschvirus</taxon>
        <taxon>Maltschvirus maltsch</taxon>
    </lineage>
</organism>
<sequence length="615" mass="71356">MSDLGSNRYVKGSLRYKGATDNDISLQIPIENTIKELEEYSRNTNLNLAQLFDTERQASTIFVPTCKFNMVFENSYNGFAGKLVNNENYPYPPFNNNLYYSNVLVDKQNQIGYDCTEPIAWEGFPQYDEFKFIRTDYGIPGWTIGANKHIKFQASETTFYNWYFHLTYAFSSTTATTMQYQTGTSTTYSWTAGDGIPFIMNKINDGDGKPMLRFVCPCPHGLTSGEYVSLSFQTGGNCNNIQAFEVYNLGNGFVDSELTIFDVYDVGYQCSVFTNGAQGTFKRVLDINNIDETTSKYYVRLHKILTPYRQAIINNSGFENNALRTNKKFESKSLQPPYLNNQGRVSVKEDSLSYNVSFQEYLDLKGMVDNQRRPVSEIFVTVINRGYFGWFNKPNGSSNVSLRQGWDFNLGPQLNNWWSNQFSLTNIPTNFWNNPNTFDNYQQNATPLVSQRAFYYNRNLNTGDTIYGDYCEWNDFDQKERVISDYYHKFTFNPDNFSIGPNIQNQLGYYYKPHHTLTVKQYSPYVEQSDEDNPQNFRIENFPNHAYYSVKNNDFRWRDLYPYGFIDETNVGVDYPFMNGRHYLYDNFFFKIIPEGTNVFNTSISVNDPIIDGCE</sequence>
<protein>
    <submittedName>
        <fullName evidence="1">Uncharacterized protein</fullName>
    </submittedName>
</protein>